<dbReference type="PANTHER" id="PTHR42852">
    <property type="entry name" value="THIOL:DISULFIDE INTERCHANGE PROTEIN DSBE"/>
    <property type="match status" value="1"/>
</dbReference>
<dbReference type="NCBIfam" id="NF002854">
    <property type="entry name" value="PRK03147.1"/>
    <property type="match status" value="1"/>
</dbReference>
<keyword evidence="8" id="KW-1185">Reference proteome</keyword>
<comment type="subcellular location">
    <subcellularLocation>
        <location evidence="1">Cell envelope</location>
    </subcellularLocation>
</comment>
<dbReference type="Gene3D" id="3.40.30.10">
    <property type="entry name" value="Glutaredoxin"/>
    <property type="match status" value="1"/>
</dbReference>
<evidence type="ECO:0000256" key="1">
    <source>
        <dbReference type="ARBA" id="ARBA00004196"/>
    </source>
</evidence>
<sequence length="175" mass="20056">MKKKRLIIRSVILLVMLLAIGNAFYNHFSAERGIVDEGDIAPNFVLEDLDGNRLELEQLRGKGVYLHFWATYCTYCRQKMQYLRDHYEEYQAKGVEIVAVNVAESQLQVERHLERFDINYGLYLDKDSLVTNAYGVVSLPTAFLIDEDGRVIEREIGAKTEKQVLASLNKLVPGN</sequence>
<dbReference type="PANTHER" id="PTHR42852:SF6">
    <property type="entry name" value="THIOL:DISULFIDE INTERCHANGE PROTEIN DSBE"/>
    <property type="match status" value="1"/>
</dbReference>
<dbReference type="InterPro" id="IPR013740">
    <property type="entry name" value="Redoxin"/>
</dbReference>
<dbReference type="InterPro" id="IPR036249">
    <property type="entry name" value="Thioredoxin-like_sf"/>
</dbReference>
<evidence type="ECO:0000259" key="6">
    <source>
        <dbReference type="PROSITE" id="PS51352"/>
    </source>
</evidence>
<dbReference type="AlphaFoldDB" id="A0A1H3L996"/>
<evidence type="ECO:0000256" key="3">
    <source>
        <dbReference type="ARBA" id="ARBA00022968"/>
    </source>
</evidence>
<protein>
    <submittedName>
        <fullName evidence="7">Peroxiredoxin</fullName>
    </submittedName>
</protein>
<organism evidence="7 8">
    <name type="scientific">Evansella caseinilytica</name>
    <dbReference type="NCBI Taxonomy" id="1503961"/>
    <lineage>
        <taxon>Bacteria</taxon>
        <taxon>Bacillati</taxon>
        <taxon>Bacillota</taxon>
        <taxon>Bacilli</taxon>
        <taxon>Bacillales</taxon>
        <taxon>Bacillaceae</taxon>
        <taxon>Evansella</taxon>
    </lineage>
</organism>
<gene>
    <name evidence="7" type="ORF">SAMN05421736_102398</name>
</gene>
<keyword evidence="5" id="KW-0676">Redox-active center</keyword>
<dbReference type="SUPFAM" id="SSF52833">
    <property type="entry name" value="Thioredoxin-like"/>
    <property type="match status" value="1"/>
</dbReference>
<dbReference type="EMBL" id="FNPI01000002">
    <property type="protein sequence ID" value="SDY60759.1"/>
    <property type="molecule type" value="Genomic_DNA"/>
</dbReference>
<evidence type="ECO:0000313" key="7">
    <source>
        <dbReference type="EMBL" id="SDY60759.1"/>
    </source>
</evidence>
<dbReference type="GO" id="GO:0016491">
    <property type="term" value="F:oxidoreductase activity"/>
    <property type="evidence" value="ECO:0007669"/>
    <property type="project" value="InterPro"/>
</dbReference>
<dbReference type="Pfam" id="PF08534">
    <property type="entry name" value="Redoxin"/>
    <property type="match status" value="1"/>
</dbReference>
<dbReference type="CDD" id="cd02966">
    <property type="entry name" value="TlpA_like_family"/>
    <property type="match status" value="1"/>
</dbReference>
<dbReference type="GO" id="GO:0030313">
    <property type="term" value="C:cell envelope"/>
    <property type="evidence" value="ECO:0007669"/>
    <property type="project" value="UniProtKB-SubCell"/>
</dbReference>
<dbReference type="Proteomes" id="UP000198935">
    <property type="component" value="Unassembled WGS sequence"/>
</dbReference>
<keyword evidence="2" id="KW-0201">Cytochrome c-type biogenesis</keyword>
<dbReference type="STRING" id="1503961.SAMN05421736_102398"/>
<proteinExistence type="predicted"/>
<feature type="domain" description="Thioredoxin" evidence="6">
    <location>
        <begin position="35"/>
        <end position="173"/>
    </location>
</feature>
<evidence type="ECO:0000256" key="2">
    <source>
        <dbReference type="ARBA" id="ARBA00022748"/>
    </source>
</evidence>
<accession>A0A1H3L996</accession>
<dbReference type="OrthoDB" id="25753at2"/>
<evidence type="ECO:0000256" key="4">
    <source>
        <dbReference type="ARBA" id="ARBA00023157"/>
    </source>
</evidence>
<keyword evidence="3" id="KW-0812">Transmembrane</keyword>
<evidence type="ECO:0000256" key="5">
    <source>
        <dbReference type="ARBA" id="ARBA00023284"/>
    </source>
</evidence>
<dbReference type="GO" id="GO:0017004">
    <property type="term" value="P:cytochrome complex assembly"/>
    <property type="evidence" value="ECO:0007669"/>
    <property type="project" value="UniProtKB-KW"/>
</dbReference>
<dbReference type="PROSITE" id="PS51352">
    <property type="entry name" value="THIOREDOXIN_2"/>
    <property type="match status" value="1"/>
</dbReference>
<dbReference type="InterPro" id="IPR013766">
    <property type="entry name" value="Thioredoxin_domain"/>
</dbReference>
<keyword evidence="3" id="KW-0735">Signal-anchor</keyword>
<dbReference type="InterPro" id="IPR050553">
    <property type="entry name" value="Thioredoxin_ResA/DsbE_sf"/>
</dbReference>
<name>A0A1H3L996_9BACI</name>
<keyword evidence="4" id="KW-1015">Disulfide bond</keyword>
<evidence type="ECO:0000313" key="8">
    <source>
        <dbReference type="Proteomes" id="UP000198935"/>
    </source>
</evidence>
<reference evidence="8" key="1">
    <citation type="submission" date="2016-10" db="EMBL/GenBank/DDBJ databases">
        <authorList>
            <person name="Varghese N."/>
            <person name="Submissions S."/>
        </authorList>
    </citation>
    <scope>NUCLEOTIDE SEQUENCE [LARGE SCALE GENOMIC DNA]</scope>
    <source>
        <strain evidence="8">SP</strain>
    </source>
</reference>